<dbReference type="Pfam" id="PF01379">
    <property type="entry name" value="Porphobil_deam"/>
    <property type="match status" value="1"/>
</dbReference>
<evidence type="ECO:0000256" key="5">
    <source>
        <dbReference type="ARBA" id="ARBA00022679"/>
    </source>
</evidence>
<dbReference type="PANTHER" id="PTHR11557">
    <property type="entry name" value="PORPHOBILINOGEN DEAMINASE"/>
    <property type="match status" value="1"/>
</dbReference>
<dbReference type="KEGG" id="sbw:TGUWTKB_1260"/>
<dbReference type="EC" id="2.5.1.61" evidence="8"/>
<dbReference type="SUPFAM" id="SSF54782">
    <property type="entry name" value="Porphobilinogen deaminase (hydroxymethylbilane synthase), C-terminal domain"/>
    <property type="match status" value="1"/>
</dbReference>
<reference evidence="11 12" key="2">
    <citation type="journal article" date="2014" name="Curr. Biol.">
        <title>Symbiont-Supplemented Maternal Investment Underpinning Host's Ecological Adaptation.</title>
        <authorList>
            <person name="Kaiwa N."/>
            <person name="Hosokawa T."/>
            <person name="Nikoh N."/>
            <person name="Tanahashi M."/>
            <person name="Moriyama M."/>
            <person name="Meng X.Y."/>
            <person name="Maeda T."/>
            <person name="Yamaguchi K."/>
            <person name="Shigenobu S."/>
            <person name="Ito M."/>
            <person name="Fukatsu T."/>
        </authorList>
    </citation>
    <scope>NUCLEOTIDE SEQUENCE [LARGE SCALE GENOMIC DNA]</scope>
    <source>
        <strain evidence="11 12">UwTKB</strain>
    </source>
</reference>
<dbReference type="HOGENOM" id="CLU_019704_0_2_6"/>
<evidence type="ECO:0000313" key="12">
    <source>
        <dbReference type="Proteomes" id="UP000031627"/>
    </source>
</evidence>
<dbReference type="STRING" id="1410383.TGUWTKB_1260"/>
<organism evidence="11 12">
    <name type="scientific">Candidatus Tachikawaea gelatinosa</name>
    <dbReference type="NCBI Taxonomy" id="1410383"/>
    <lineage>
        <taxon>Bacteria</taxon>
        <taxon>Pseudomonadati</taxon>
        <taxon>Pseudomonadota</taxon>
        <taxon>Gammaproteobacteria</taxon>
        <taxon>Enterobacterales</taxon>
        <taxon>Enterobacteriaceae</taxon>
        <taxon>Candidatus Tachikawaea</taxon>
    </lineage>
</organism>
<dbReference type="InterPro" id="IPR000860">
    <property type="entry name" value="HemC"/>
</dbReference>
<dbReference type="FunFam" id="3.40.190.10:FF:000005">
    <property type="entry name" value="Porphobilinogen deaminase"/>
    <property type="match status" value="1"/>
</dbReference>
<dbReference type="AlphaFoldDB" id="A0A090AL92"/>
<dbReference type="PIRSF" id="PIRSF001438">
    <property type="entry name" value="4pyrrol_synth_OHMeBilane_synth"/>
    <property type="match status" value="1"/>
</dbReference>
<comment type="subunit">
    <text evidence="4 8">Monomer.</text>
</comment>
<comment type="cofactor">
    <cofactor evidence="8">
        <name>dipyrromethane</name>
        <dbReference type="ChEBI" id="CHEBI:60342"/>
    </cofactor>
    <text evidence="8">Binds 1 dipyrromethane group covalently.</text>
</comment>
<dbReference type="EMBL" id="AP014521">
    <property type="protein sequence ID" value="BAP58384.1"/>
    <property type="molecule type" value="Genomic_DNA"/>
</dbReference>
<dbReference type="UniPathway" id="UPA00251">
    <property type="reaction ID" value="UER00319"/>
</dbReference>
<dbReference type="GO" id="GO:0006782">
    <property type="term" value="P:protoporphyrinogen IX biosynthetic process"/>
    <property type="evidence" value="ECO:0007669"/>
    <property type="project" value="UniProtKB-UniRule"/>
</dbReference>
<protein>
    <recommendedName>
        <fullName evidence="8">Porphobilinogen deaminase</fullName>
        <shortName evidence="8">PBG</shortName>
        <ecNumber evidence="8">2.5.1.61</ecNumber>
    </recommendedName>
    <alternativeName>
        <fullName evidence="8">Hydroxymethylbilane synthase</fullName>
        <shortName evidence="8">HMBS</shortName>
    </alternativeName>
    <alternativeName>
        <fullName evidence="8">Pre-uroporphyrinogen synthase</fullName>
    </alternativeName>
</protein>
<comment type="catalytic activity">
    <reaction evidence="7 8">
        <text>4 porphobilinogen + H2O = hydroxymethylbilane + 4 NH4(+)</text>
        <dbReference type="Rhea" id="RHEA:13185"/>
        <dbReference type="ChEBI" id="CHEBI:15377"/>
        <dbReference type="ChEBI" id="CHEBI:28938"/>
        <dbReference type="ChEBI" id="CHEBI:57845"/>
        <dbReference type="ChEBI" id="CHEBI:58126"/>
        <dbReference type="EC" id="2.5.1.61"/>
    </reaction>
</comment>
<dbReference type="InterPro" id="IPR036803">
    <property type="entry name" value="Porphobilinogen_deaminase_C_sf"/>
</dbReference>
<name>A0A090AL92_9ENTR</name>
<dbReference type="GO" id="GO:0004418">
    <property type="term" value="F:hydroxymethylbilane synthase activity"/>
    <property type="evidence" value="ECO:0007669"/>
    <property type="project" value="UniProtKB-UniRule"/>
</dbReference>
<dbReference type="NCBIfam" id="TIGR00212">
    <property type="entry name" value="hemC"/>
    <property type="match status" value="1"/>
</dbReference>
<comment type="miscellaneous">
    <text evidence="8">The porphobilinogen subunits are added to the dipyrromethane group.</text>
</comment>
<proteinExistence type="inferred from homology"/>
<accession>A0A090AL92</accession>
<dbReference type="PANTHER" id="PTHR11557:SF0">
    <property type="entry name" value="PORPHOBILINOGEN DEAMINASE"/>
    <property type="match status" value="1"/>
</dbReference>
<feature type="modified residue" description="S-(dipyrrolylmethanemethyl)cysteine" evidence="8">
    <location>
        <position position="245"/>
    </location>
</feature>
<keyword evidence="6 8" id="KW-0627">Porphyrin biosynthesis</keyword>
<dbReference type="GO" id="GO:0005737">
    <property type="term" value="C:cytoplasm"/>
    <property type="evidence" value="ECO:0007669"/>
    <property type="project" value="UniProtKB-UniRule"/>
</dbReference>
<comment type="pathway">
    <text evidence="2">Porphyrin-containing compound metabolism; protoporphyrin-IX biosynthesis; coproporphyrinogen-III from 5-aminolevulinate: step 2/4.</text>
</comment>
<evidence type="ECO:0000313" key="11">
    <source>
        <dbReference type="EMBL" id="BAP58384.1"/>
    </source>
</evidence>
<evidence type="ECO:0000256" key="3">
    <source>
        <dbReference type="ARBA" id="ARBA00005638"/>
    </source>
</evidence>
<evidence type="ECO:0000256" key="2">
    <source>
        <dbReference type="ARBA" id="ARBA00004735"/>
    </source>
</evidence>
<dbReference type="InterPro" id="IPR022417">
    <property type="entry name" value="Porphobilin_deaminase_N"/>
</dbReference>
<evidence type="ECO:0000256" key="8">
    <source>
        <dbReference type="HAMAP-Rule" id="MF_00260"/>
    </source>
</evidence>
<comment type="function">
    <text evidence="1 8">Tetrapolymerization of the monopyrrole PBG into the hydroxymethylbilane pre-uroporphyrinogen in several discrete steps.</text>
</comment>
<comment type="similarity">
    <text evidence="3 8">Belongs to the HMBS family.</text>
</comment>
<gene>
    <name evidence="8 11" type="primary">hemC</name>
    <name evidence="11" type="ORF">TGUWTKB_1260</name>
</gene>
<dbReference type="SUPFAM" id="SSF53850">
    <property type="entry name" value="Periplasmic binding protein-like II"/>
    <property type="match status" value="1"/>
</dbReference>
<reference evidence="12" key="1">
    <citation type="submission" date="2013-11" db="EMBL/GenBank/DDBJ databases">
        <title>Symbiont-containing voluminous jelly as an extraordinary maternal gift for overwintering insect nymphs.</title>
        <authorList>
            <person name="Kaiwa N."/>
            <person name="Hosokawa T."/>
            <person name="Nikoh N."/>
            <person name="Meng X.Y."/>
            <person name="Tanahashi M."/>
            <person name="Moriyama M."/>
            <person name="Maeda T."/>
            <person name="Yamaguchi K."/>
            <person name="Shigenobu S."/>
            <person name="Ito M."/>
            <person name="Fukatsu T."/>
        </authorList>
    </citation>
    <scope>NUCLEOTIDE SEQUENCE [LARGE SCALE GENOMIC DNA]</scope>
    <source>
        <strain evidence="12">UwTKB</strain>
    </source>
</reference>
<feature type="domain" description="Porphobilinogen deaminase C-terminal" evidence="10">
    <location>
        <begin position="229"/>
        <end position="298"/>
    </location>
</feature>
<sequence length="311" mass="35088">MLKKIIRIATRKSPLALWQAQYVKKKLLNLYNYTLEIKIIPILTAGDKHLNITIKNNIHLHKSFFTKELEDAITNNYADIAVHSMKDVPNKLPKGLGLVSVCKRENPYDAFVSNDYASINDLPKSAIIGTSSIRRQFQLNNYRSDLITKTLRGNVETRLKKLDLGKYDAIILAVSGLKRLGKEKRIKEILPIEFFLPCAGQGAIGIESRLSDIETVKILRQINDKKTACCVLAERSMNNYLGTGCQSPTGSFAIIKNKKIWLRGFIGSVNNKKIIFDEKKGPLNQPIKVGINLAKKLIKQGAHKILHEHYL</sequence>
<evidence type="ECO:0000259" key="9">
    <source>
        <dbReference type="Pfam" id="PF01379"/>
    </source>
</evidence>
<keyword evidence="12" id="KW-1185">Reference proteome</keyword>
<dbReference type="InterPro" id="IPR022418">
    <property type="entry name" value="Porphobilinogen_deaminase_C"/>
</dbReference>
<dbReference type="PRINTS" id="PR00151">
    <property type="entry name" value="PORPHBDMNASE"/>
</dbReference>
<evidence type="ECO:0000256" key="1">
    <source>
        <dbReference type="ARBA" id="ARBA00002869"/>
    </source>
</evidence>
<evidence type="ECO:0000256" key="4">
    <source>
        <dbReference type="ARBA" id="ARBA00011245"/>
    </source>
</evidence>
<evidence type="ECO:0000256" key="6">
    <source>
        <dbReference type="ARBA" id="ARBA00023244"/>
    </source>
</evidence>
<dbReference type="OrthoDB" id="9810298at2"/>
<evidence type="ECO:0000256" key="7">
    <source>
        <dbReference type="ARBA" id="ARBA00048169"/>
    </source>
</evidence>
<dbReference type="HAMAP" id="MF_00260">
    <property type="entry name" value="Porphobil_deam"/>
    <property type="match status" value="1"/>
</dbReference>
<evidence type="ECO:0000259" key="10">
    <source>
        <dbReference type="Pfam" id="PF03900"/>
    </source>
</evidence>
<keyword evidence="5 8" id="KW-0808">Transferase</keyword>
<dbReference type="Proteomes" id="UP000031627">
    <property type="component" value="Chromosome"/>
</dbReference>
<feature type="domain" description="Porphobilinogen deaminase N-terminal" evidence="9">
    <location>
        <begin position="6"/>
        <end position="215"/>
    </location>
</feature>
<dbReference type="Gene3D" id="3.30.160.40">
    <property type="entry name" value="Porphobilinogen deaminase, C-terminal domain"/>
    <property type="match status" value="1"/>
</dbReference>
<dbReference type="Pfam" id="PF03900">
    <property type="entry name" value="Porphobil_deamC"/>
    <property type="match status" value="1"/>
</dbReference>
<dbReference type="Gene3D" id="3.40.190.10">
    <property type="entry name" value="Periplasmic binding protein-like II"/>
    <property type="match status" value="2"/>
</dbReference>
<dbReference type="RefSeq" id="WP_041062503.1">
    <property type="nucleotide sequence ID" value="NZ_AP014521.1"/>
</dbReference>